<protein>
    <submittedName>
        <fullName evidence="5">Predicted dehydrogenase</fullName>
    </submittedName>
</protein>
<reference evidence="5 6" key="1">
    <citation type="submission" date="2017-06" db="EMBL/GenBank/DDBJ databases">
        <authorList>
            <person name="Kim H.J."/>
            <person name="Triplett B.A."/>
        </authorList>
    </citation>
    <scope>NUCLEOTIDE SEQUENCE [LARGE SCALE GENOMIC DNA]</scope>
    <source>
        <strain evidence="5 6">DSM 13116</strain>
    </source>
</reference>
<evidence type="ECO:0000259" key="3">
    <source>
        <dbReference type="Pfam" id="PF01408"/>
    </source>
</evidence>
<keyword evidence="6" id="KW-1185">Reference proteome</keyword>
<feature type="domain" description="Gfo/Idh/MocA-like oxidoreductase N-terminal" evidence="3">
    <location>
        <begin position="8"/>
        <end position="127"/>
    </location>
</feature>
<dbReference type="SUPFAM" id="SSF51735">
    <property type="entry name" value="NAD(P)-binding Rossmann-fold domains"/>
    <property type="match status" value="1"/>
</dbReference>
<organism evidence="5 6">
    <name type="scientific">Humidesulfovibrio mexicanus</name>
    <dbReference type="NCBI Taxonomy" id="147047"/>
    <lineage>
        <taxon>Bacteria</taxon>
        <taxon>Pseudomonadati</taxon>
        <taxon>Thermodesulfobacteriota</taxon>
        <taxon>Desulfovibrionia</taxon>
        <taxon>Desulfovibrionales</taxon>
        <taxon>Desulfovibrionaceae</taxon>
        <taxon>Humidesulfovibrio</taxon>
    </lineage>
</organism>
<dbReference type="GO" id="GO:0016491">
    <property type="term" value="F:oxidoreductase activity"/>
    <property type="evidence" value="ECO:0007669"/>
    <property type="project" value="UniProtKB-KW"/>
</dbReference>
<dbReference type="OrthoDB" id="9782091at2"/>
<dbReference type="Proteomes" id="UP000198324">
    <property type="component" value="Unassembled WGS sequence"/>
</dbReference>
<proteinExistence type="inferred from homology"/>
<evidence type="ECO:0000256" key="1">
    <source>
        <dbReference type="ARBA" id="ARBA00010928"/>
    </source>
</evidence>
<dbReference type="PANTHER" id="PTHR43708">
    <property type="entry name" value="CONSERVED EXPRESSED OXIDOREDUCTASE (EUROFUNG)"/>
    <property type="match status" value="1"/>
</dbReference>
<dbReference type="AlphaFoldDB" id="A0A239CN00"/>
<dbReference type="Gene3D" id="3.30.360.10">
    <property type="entry name" value="Dihydrodipicolinate Reductase, domain 2"/>
    <property type="match status" value="1"/>
</dbReference>
<evidence type="ECO:0000259" key="4">
    <source>
        <dbReference type="Pfam" id="PF22725"/>
    </source>
</evidence>
<evidence type="ECO:0000313" key="5">
    <source>
        <dbReference type="EMBL" id="SNS21636.1"/>
    </source>
</evidence>
<dbReference type="PANTHER" id="PTHR43708:SF5">
    <property type="entry name" value="CONSERVED EXPRESSED OXIDOREDUCTASE (EUROFUNG)-RELATED"/>
    <property type="match status" value="1"/>
</dbReference>
<dbReference type="SUPFAM" id="SSF55347">
    <property type="entry name" value="Glyceraldehyde-3-phosphate dehydrogenase-like, C-terminal domain"/>
    <property type="match status" value="1"/>
</dbReference>
<dbReference type="InterPro" id="IPR051317">
    <property type="entry name" value="Gfo/Idh/MocA_oxidoreduct"/>
</dbReference>
<dbReference type="GO" id="GO:0000166">
    <property type="term" value="F:nucleotide binding"/>
    <property type="evidence" value="ECO:0007669"/>
    <property type="project" value="InterPro"/>
</dbReference>
<dbReference type="Pfam" id="PF22725">
    <property type="entry name" value="GFO_IDH_MocA_C3"/>
    <property type="match status" value="1"/>
</dbReference>
<accession>A0A239CN00</accession>
<gene>
    <name evidence="5" type="ORF">SAMN04488503_3229</name>
</gene>
<keyword evidence="2" id="KW-0560">Oxidoreductase</keyword>
<dbReference type="EMBL" id="FZOC01000008">
    <property type="protein sequence ID" value="SNS21636.1"/>
    <property type="molecule type" value="Genomic_DNA"/>
</dbReference>
<dbReference type="Gene3D" id="3.40.50.720">
    <property type="entry name" value="NAD(P)-binding Rossmann-like Domain"/>
    <property type="match status" value="1"/>
</dbReference>
<dbReference type="InterPro" id="IPR000683">
    <property type="entry name" value="Gfo/Idh/MocA-like_OxRdtase_N"/>
</dbReference>
<dbReference type="InterPro" id="IPR036291">
    <property type="entry name" value="NAD(P)-bd_dom_sf"/>
</dbReference>
<evidence type="ECO:0000256" key="2">
    <source>
        <dbReference type="ARBA" id="ARBA00023002"/>
    </source>
</evidence>
<name>A0A239CN00_9BACT</name>
<sequence length="325" mass="34287">MPAPQKTLRVGLIGAGLIARQHLLAIAQNPGVAAVGIASRTRDKAQVLADEFGVPLVADSPAELAQAARPDALMILVSPQAVAQVALDCLGLRLPLFLEKPVGLCVAEAEAVALAARRAGVPGMVGFNRRHYSVFAKGLEILRERGRLLAVHVEGSERMALARSSGRFSEEVLRAWIFANATHTIDLLRHFGGEPEEVCAFSASLREPLGDQFAACLRFPGGTLGSYAANWHSPGGWGVVLKGEGVSVEFRPLETGRAIFADGTVRDITPDAAEKGLKAGFAGQLAAFADMVRTGRLAPPSQDLDGALLTMRLAERLAGRPVPLG</sequence>
<dbReference type="InterPro" id="IPR055170">
    <property type="entry name" value="GFO_IDH_MocA-like_dom"/>
</dbReference>
<evidence type="ECO:0000313" key="6">
    <source>
        <dbReference type="Proteomes" id="UP000198324"/>
    </source>
</evidence>
<feature type="domain" description="GFO/IDH/MocA-like oxidoreductase" evidence="4">
    <location>
        <begin position="146"/>
        <end position="237"/>
    </location>
</feature>
<comment type="similarity">
    <text evidence="1">Belongs to the Gfo/Idh/MocA family.</text>
</comment>
<dbReference type="Pfam" id="PF01408">
    <property type="entry name" value="GFO_IDH_MocA"/>
    <property type="match status" value="1"/>
</dbReference>
<dbReference type="RefSeq" id="WP_089275409.1">
    <property type="nucleotide sequence ID" value="NZ_FZOC01000008.1"/>
</dbReference>